<evidence type="ECO:0000259" key="1">
    <source>
        <dbReference type="PROSITE" id="PS50181"/>
    </source>
</evidence>
<accession>A0A6V7Y3S8</accession>
<dbReference type="AlphaFoldDB" id="A0A6V7Y3S8"/>
<dbReference type="InterPro" id="IPR001810">
    <property type="entry name" value="F-box_dom"/>
</dbReference>
<dbReference type="SUPFAM" id="SSF81383">
    <property type="entry name" value="F-box domain"/>
    <property type="match status" value="1"/>
</dbReference>
<proteinExistence type="predicted"/>
<evidence type="ECO:0000313" key="2">
    <source>
        <dbReference type="EMBL" id="CAD2206188.1"/>
    </source>
</evidence>
<comment type="caution">
    <text evidence="2">The sequence shown here is derived from an EMBL/GenBank/DDBJ whole genome shotgun (WGS) entry which is preliminary data.</text>
</comment>
<name>A0A6V7Y3S8_MELEN</name>
<protein>
    <recommendedName>
        <fullName evidence="1">F-box domain-containing protein</fullName>
    </recommendedName>
</protein>
<feature type="domain" description="F-box" evidence="1">
    <location>
        <begin position="1"/>
        <end position="41"/>
    </location>
</feature>
<dbReference type="PROSITE" id="PS50181">
    <property type="entry name" value="FBOX"/>
    <property type="match status" value="1"/>
</dbReference>
<gene>
    <name evidence="2" type="ORF">MENT_LOCUS60049</name>
</gene>
<organism evidence="2 3">
    <name type="scientific">Meloidogyne enterolobii</name>
    <name type="common">Root-knot nematode worm</name>
    <name type="synonym">Meloidogyne mayaguensis</name>
    <dbReference type="NCBI Taxonomy" id="390850"/>
    <lineage>
        <taxon>Eukaryota</taxon>
        <taxon>Metazoa</taxon>
        <taxon>Ecdysozoa</taxon>
        <taxon>Nematoda</taxon>
        <taxon>Chromadorea</taxon>
        <taxon>Rhabditida</taxon>
        <taxon>Tylenchina</taxon>
        <taxon>Tylenchomorpha</taxon>
        <taxon>Tylenchoidea</taxon>
        <taxon>Meloidogynidae</taxon>
        <taxon>Meloidogyninae</taxon>
        <taxon>Meloidogyne</taxon>
    </lineage>
</organism>
<dbReference type="Proteomes" id="UP000580250">
    <property type="component" value="Unassembled WGS sequence"/>
</dbReference>
<dbReference type="OrthoDB" id="5903328at2759"/>
<evidence type="ECO:0000313" key="3">
    <source>
        <dbReference type="Proteomes" id="UP000580250"/>
    </source>
</evidence>
<reference evidence="2 3" key="1">
    <citation type="submission" date="2020-08" db="EMBL/GenBank/DDBJ databases">
        <authorList>
            <person name="Koutsovoulos G."/>
            <person name="Danchin GJ E."/>
        </authorList>
    </citation>
    <scope>NUCLEOTIDE SEQUENCE [LARGE SCALE GENOMIC DNA]</scope>
</reference>
<sequence>MQMLSLPTEVKLDILKFLNIDQLLSVQLTNYHFYCLIRPNEGILPCRRLHSVKTQMGTIKKLIEGYKFFKIESGIFNILLDDNLLKKWQSALDRQIPVYLSGYDNPPNEKIYTKVELSYEIYGKSFYY</sequence>
<dbReference type="EMBL" id="CAJEWN010003016">
    <property type="protein sequence ID" value="CAD2206188.1"/>
    <property type="molecule type" value="Genomic_DNA"/>
</dbReference>
<dbReference type="InterPro" id="IPR036047">
    <property type="entry name" value="F-box-like_dom_sf"/>
</dbReference>
<dbReference type="Pfam" id="PF12937">
    <property type="entry name" value="F-box-like"/>
    <property type="match status" value="1"/>
</dbReference>